<dbReference type="Pfam" id="PF07883">
    <property type="entry name" value="Cupin_2"/>
    <property type="match status" value="1"/>
</dbReference>
<dbReference type="SUPFAM" id="SSF51182">
    <property type="entry name" value="RmlC-like cupins"/>
    <property type="match status" value="1"/>
</dbReference>
<dbReference type="InterPro" id="IPR014710">
    <property type="entry name" value="RmlC-like_jellyroll"/>
</dbReference>
<feature type="domain" description="Cupin type-2" evidence="1">
    <location>
        <begin position="28"/>
        <end position="95"/>
    </location>
</feature>
<organism evidence="2 3">
    <name type="scientific">Anaerotalea alkaliphila</name>
    <dbReference type="NCBI Taxonomy" id="2662126"/>
    <lineage>
        <taxon>Bacteria</taxon>
        <taxon>Bacillati</taxon>
        <taxon>Bacillota</taxon>
        <taxon>Clostridia</taxon>
        <taxon>Eubacteriales</taxon>
        <taxon>Anaerotalea</taxon>
    </lineage>
</organism>
<gene>
    <name evidence="2" type="ORF">GXN74_06955</name>
</gene>
<dbReference type="Proteomes" id="UP000461585">
    <property type="component" value="Unassembled WGS sequence"/>
</dbReference>
<evidence type="ECO:0000259" key="1">
    <source>
        <dbReference type="Pfam" id="PF07883"/>
    </source>
</evidence>
<reference evidence="2 3" key="1">
    <citation type="submission" date="2020-01" db="EMBL/GenBank/DDBJ databases">
        <title>Anaeroalcalibacter tamaniensis gen. nov., sp. nov., moderately halophilic strictly anaerobic fermenter bacterium from mud volcano of Taman peninsula.</title>
        <authorList>
            <person name="Frolova A."/>
            <person name="Merkel A.Y."/>
            <person name="Slobodkin A.I."/>
        </authorList>
    </citation>
    <scope>NUCLEOTIDE SEQUENCE [LARGE SCALE GENOMIC DNA]</scope>
    <source>
        <strain evidence="2 3">F-3ap</strain>
    </source>
</reference>
<proteinExistence type="predicted"/>
<sequence length="102" mass="11420">MEKIYSYTLTDREIFENVFTADNLLMNHVVIPPGKVFPKHPTDAEVYALIVRGQLSVGLEDEEVKVYGKGQVVNIPKGVQSELGNRTGDLVELFVLKTQLDT</sequence>
<dbReference type="InterPro" id="IPR013096">
    <property type="entry name" value="Cupin_2"/>
</dbReference>
<name>A0A7X5HVL6_9FIRM</name>
<keyword evidence="3" id="KW-1185">Reference proteome</keyword>
<comment type="caution">
    <text evidence="2">The sequence shown here is derived from an EMBL/GenBank/DDBJ whole genome shotgun (WGS) entry which is preliminary data.</text>
</comment>
<dbReference type="EMBL" id="JAAEEH010000015">
    <property type="protein sequence ID" value="NDL67480.1"/>
    <property type="molecule type" value="Genomic_DNA"/>
</dbReference>
<accession>A0A7X5HVL6</accession>
<protein>
    <submittedName>
        <fullName evidence="2">Cupin domain-containing protein</fullName>
    </submittedName>
</protein>
<dbReference type="InterPro" id="IPR011051">
    <property type="entry name" value="RmlC_Cupin_sf"/>
</dbReference>
<evidence type="ECO:0000313" key="3">
    <source>
        <dbReference type="Proteomes" id="UP000461585"/>
    </source>
</evidence>
<evidence type="ECO:0000313" key="2">
    <source>
        <dbReference type="EMBL" id="NDL67480.1"/>
    </source>
</evidence>
<dbReference type="RefSeq" id="WP_162370208.1">
    <property type="nucleotide sequence ID" value="NZ_JAAEEH010000015.1"/>
</dbReference>
<dbReference type="AlphaFoldDB" id="A0A7X5HVL6"/>
<dbReference type="Gene3D" id="2.60.120.10">
    <property type="entry name" value="Jelly Rolls"/>
    <property type="match status" value="1"/>
</dbReference>